<dbReference type="EMBL" id="LAZR01048075">
    <property type="protein sequence ID" value="KKK92750.1"/>
    <property type="molecule type" value="Genomic_DNA"/>
</dbReference>
<organism evidence="1">
    <name type="scientific">marine sediment metagenome</name>
    <dbReference type="NCBI Taxonomy" id="412755"/>
    <lineage>
        <taxon>unclassified sequences</taxon>
        <taxon>metagenomes</taxon>
        <taxon>ecological metagenomes</taxon>
    </lineage>
</organism>
<dbReference type="AlphaFoldDB" id="A0A0F9A3M8"/>
<name>A0A0F9A3M8_9ZZZZ</name>
<proteinExistence type="predicted"/>
<comment type="caution">
    <text evidence="1">The sequence shown here is derived from an EMBL/GenBank/DDBJ whole genome shotgun (WGS) entry which is preliminary data.</text>
</comment>
<accession>A0A0F9A3M8</accession>
<protein>
    <submittedName>
        <fullName evidence="1">Uncharacterized protein</fullName>
    </submittedName>
</protein>
<sequence length="68" mass="7802">MGIEKEKIYTEQVIKFNVGGKYKVEFTVEFTPPVISEFSPANYSLKINSKEAFILHPVETKAEDVKYT</sequence>
<evidence type="ECO:0000313" key="1">
    <source>
        <dbReference type="EMBL" id="KKK92750.1"/>
    </source>
</evidence>
<gene>
    <name evidence="1" type="ORF">LCGC14_2699780</name>
</gene>
<reference evidence="1" key="1">
    <citation type="journal article" date="2015" name="Nature">
        <title>Complex archaea that bridge the gap between prokaryotes and eukaryotes.</title>
        <authorList>
            <person name="Spang A."/>
            <person name="Saw J.H."/>
            <person name="Jorgensen S.L."/>
            <person name="Zaremba-Niedzwiedzka K."/>
            <person name="Martijn J."/>
            <person name="Lind A.E."/>
            <person name="van Eijk R."/>
            <person name="Schleper C."/>
            <person name="Guy L."/>
            <person name="Ettema T.J."/>
        </authorList>
    </citation>
    <scope>NUCLEOTIDE SEQUENCE</scope>
</reference>